<dbReference type="CDD" id="cd04179">
    <property type="entry name" value="DPM_DPG-synthase_like"/>
    <property type="match status" value="1"/>
</dbReference>
<dbReference type="PANTHER" id="PTHR48090:SF7">
    <property type="entry name" value="RFBJ PROTEIN"/>
    <property type="match status" value="1"/>
</dbReference>
<dbReference type="KEGG" id="svf:NCTC3166_01263"/>
<evidence type="ECO:0000313" key="2">
    <source>
        <dbReference type="EMBL" id="VED67439.1"/>
    </source>
</evidence>
<proteinExistence type="predicted"/>
<dbReference type="InterPro" id="IPR001173">
    <property type="entry name" value="Glyco_trans_2-like"/>
</dbReference>
<dbReference type="PANTHER" id="PTHR48090">
    <property type="entry name" value="UNDECAPRENYL-PHOSPHATE 4-DEOXY-4-FORMAMIDO-L-ARABINOSE TRANSFERASE-RELATED"/>
    <property type="match status" value="1"/>
</dbReference>
<feature type="domain" description="Glycosyltransferase 2-like" evidence="1">
    <location>
        <begin position="18"/>
        <end position="177"/>
    </location>
</feature>
<dbReference type="EMBL" id="LR134266">
    <property type="protein sequence ID" value="VED67439.1"/>
    <property type="molecule type" value="Genomic_DNA"/>
</dbReference>
<reference evidence="2 3" key="1">
    <citation type="submission" date="2018-12" db="EMBL/GenBank/DDBJ databases">
        <authorList>
            <consortium name="Pathogen Informatics"/>
        </authorList>
    </citation>
    <scope>NUCLEOTIDE SEQUENCE [LARGE SCALE GENOMIC DNA]</scope>
    <source>
        <strain evidence="2 3">NCTC3166</strain>
    </source>
</reference>
<dbReference type="EC" id="2.7.8.30" evidence="2"/>
<dbReference type="Gene3D" id="3.90.550.10">
    <property type="entry name" value="Spore Coat Polysaccharide Biosynthesis Protein SpsA, Chain A"/>
    <property type="match status" value="1"/>
</dbReference>
<dbReference type="SUPFAM" id="SSF53448">
    <property type="entry name" value="Nucleotide-diphospho-sugar transferases"/>
    <property type="match status" value="1"/>
</dbReference>
<keyword evidence="3" id="KW-1185">Reference proteome</keyword>
<dbReference type="GO" id="GO:0016740">
    <property type="term" value="F:transferase activity"/>
    <property type="evidence" value="ECO:0007669"/>
    <property type="project" value="UniProtKB-KW"/>
</dbReference>
<dbReference type="Proteomes" id="UP000270025">
    <property type="component" value="Chromosome"/>
</dbReference>
<gene>
    <name evidence="2" type="primary">arnC</name>
    <name evidence="2" type="ORF">NCTC3166_01263</name>
</gene>
<accession>A0A447Z5G4</accession>
<dbReference type="AlphaFoldDB" id="A0A447Z5G4"/>
<sequence>MICLEGNVEVLRTSELLIIIPAYNESGNIEKTIKMIEEHTPEFDYVIINDCSTDNTLEICKRNQFNVIDLPINLGIGGAVQTGYQYAVRHSYQYAVQVDGDGQHNPEFIKKMLEVLQEQKVNMVIGSRFIENQGFQSSFARRIGISFFEKLIKVLTGQKVTDPTSGLRVADRKVIEEFAKQYPSDYPEPETIVSLLTSGYSVAEVPVLMNEREHGESSITLSKSVYYMIKVTMAMLLARIGGGYKK</sequence>
<evidence type="ECO:0000313" key="3">
    <source>
        <dbReference type="Proteomes" id="UP000270025"/>
    </source>
</evidence>
<organism evidence="2 3">
    <name type="scientific">Streptococcus viridans</name>
    <dbReference type="NCBI Taxonomy" id="78535"/>
    <lineage>
        <taxon>Bacteria</taxon>
        <taxon>Bacillati</taxon>
        <taxon>Bacillota</taxon>
        <taxon>Bacilli</taxon>
        <taxon>Lactobacillales</taxon>
        <taxon>Streptococcaceae</taxon>
        <taxon>Streptococcus</taxon>
    </lineage>
</organism>
<dbReference type="InterPro" id="IPR029044">
    <property type="entry name" value="Nucleotide-diphossugar_trans"/>
</dbReference>
<evidence type="ECO:0000259" key="1">
    <source>
        <dbReference type="Pfam" id="PF00535"/>
    </source>
</evidence>
<keyword evidence="2" id="KW-0808">Transferase</keyword>
<dbReference type="InterPro" id="IPR050256">
    <property type="entry name" value="Glycosyltransferase_2"/>
</dbReference>
<protein>
    <submittedName>
        <fullName evidence="2">Cell wall biosynthesis glycosyltransferase</fullName>
        <ecNumber evidence="2">2.7.8.30</ecNumber>
    </submittedName>
</protein>
<name>A0A447Z5G4_9STRE</name>
<dbReference type="Pfam" id="PF00535">
    <property type="entry name" value="Glycos_transf_2"/>
    <property type="match status" value="1"/>
</dbReference>